<comment type="caution">
    <text evidence="5">The sequence shown here is derived from an EMBL/GenBank/DDBJ whole genome shotgun (WGS) entry which is preliminary data.</text>
</comment>
<gene>
    <name evidence="5" type="primary">thiO</name>
    <name evidence="5" type="ORF">NET02_04905</name>
</gene>
<name>A0AA41WBA7_9BACT</name>
<evidence type="ECO:0000313" key="6">
    <source>
        <dbReference type="Proteomes" id="UP001165306"/>
    </source>
</evidence>
<evidence type="ECO:0000259" key="4">
    <source>
        <dbReference type="Pfam" id="PF01266"/>
    </source>
</evidence>
<dbReference type="SUPFAM" id="SSF51905">
    <property type="entry name" value="FAD/NAD(P)-binding domain"/>
    <property type="match status" value="1"/>
</dbReference>
<dbReference type="PANTHER" id="PTHR13847">
    <property type="entry name" value="SARCOSINE DEHYDROGENASE-RELATED"/>
    <property type="match status" value="1"/>
</dbReference>
<evidence type="ECO:0000256" key="2">
    <source>
        <dbReference type="ARBA" id="ARBA00022977"/>
    </source>
</evidence>
<dbReference type="PANTHER" id="PTHR13847:SF289">
    <property type="entry name" value="GLYCINE OXIDASE"/>
    <property type="match status" value="1"/>
</dbReference>
<dbReference type="Gene3D" id="3.50.50.60">
    <property type="entry name" value="FAD/NAD(P)-binding domain"/>
    <property type="match status" value="1"/>
</dbReference>
<protein>
    <submittedName>
        <fullName evidence="5">Glycine oxidase ThiO</fullName>
        <ecNumber evidence="5">1.4.3.19</ecNumber>
    </submittedName>
</protein>
<dbReference type="GO" id="GO:0009228">
    <property type="term" value="P:thiamine biosynthetic process"/>
    <property type="evidence" value="ECO:0007669"/>
    <property type="project" value="UniProtKB-KW"/>
</dbReference>
<dbReference type="InterPro" id="IPR036188">
    <property type="entry name" value="FAD/NAD-bd_sf"/>
</dbReference>
<dbReference type="GO" id="GO:0005737">
    <property type="term" value="C:cytoplasm"/>
    <property type="evidence" value="ECO:0007669"/>
    <property type="project" value="TreeGrafter"/>
</dbReference>
<organism evidence="5 6">
    <name type="scientific">Thermalbibacter longus</name>
    <dbReference type="NCBI Taxonomy" id="2951981"/>
    <lineage>
        <taxon>Bacteria</taxon>
        <taxon>Pseudomonadati</taxon>
        <taxon>Thermomicrobiota</taxon>
        <taxon>Thermomicrobia</taxon>
        <taxon>Thermomicrobiales</taxon>
        <taxon>Thermomicrobiaceae</taxon>
        <taxon>Thermalbibacter</taxon>
    </lineage>
</organism>
<evidence type="ECO:0000313" key="5">
    <source>
        <dbReference type="EMBL" id="MCM8748477.1"/>
    </source>
</evidence>
<comment type="pathway">
    <text evidence="1">Cofactor biosynthesis; thiamine diphosphate biosynthesis.</text>
</comment>
<accession>A0AA41WBA7</accession>
<keyword evidence="2" id="KW-0784">Thiamine biosynthesis</keyword>
<dbReference type="EC" id="1.4.3.19" evidence="5"/>
<dbReference type="Proteomes" id="UP001165306">
    <property type="component" value="Unassembled WGS sequence"/>
</dbReference>
<dbReference type="SUPFAM" id="SSF54373">
    <property type="entry name" value="FAD-linked reductases, C-terminal domain"/>
    <property type="match status" value="1"/>
</dbReference>
<dbReference type="EMBL" id="JAMSLR010000002">
    <property type="protein sequence ID" value="MCM8748477.1"/>
    <property type="molecule type" value="Genomic_DNA"/>
</dbReference>
<dbReference type="GO" id="GO:0043799">
    <property type="term" value="F:glycine oxidase activity"/>
    <property type="evidence" value="ECO:0007669"/>
    <property type="project" value="UniProtKB-EC"/>
</dbReference>
<evidence type="ECO:0000256" key="3">
    <source>
        <dbReference type="ARBA" id="ARBA00023002"/>
    </source>
</evidence>
<keyword evidence="6" id="KW-1185">Reference proteome</keyword>
<sequence>MQESAEIAIIGGGIIGCAVAYQLAARGHWGVTVLERDRVGGQAMVAFAGLLSGAPPGRHGDPFGALAAASLERFPRVAADLRERTGIDPELRHTGALYLALTADEEAALRLPPDTLRQYHPECRWLEARELRELEPEVSPLLRGALYAPWEWQVLSPRLVQAYARAAALAGARIRETVEVRGVERDGDRVTALLTSDGRLAVGQVVLAAGAWSGHLGRLFGLSLPVGPLRGQIVRLAAWGPAVRHSLYRGELYIGAKADGTVAVGSTEELASFDRRPTGAGVALLSRFAVETVPALGQATFLDAWAGLRPLSEDGLPLIGRAPGLANVLVATGHARNGVLLSPVTAEAVADLLEGRRPAVDLAPFDPARFAR</sequence>
<dbReference type="InterPro" id="IPR012727">
    <property type="entry name" value="Gly_oxidase_ThiO"/>
</dbReference>
<evidence type="ECO:0000256" key="1">
    <source>
        <dbReference type="ARBA" id="ARBA00004948"/>
    </source>
</evidence>
<dbReference type="RefSeq" id="WP_284056254.1">
    <property type="nucleotide sequence ID" value="NZ_JAMSLR010000002.1"/>
</dbReference>
<dbReference type="Gene3D" id="3.30.9.10">
    <property type="entry name" value="D-Amino Acid Oxidase, subunit A, domain 2"/>
    <property type="match status" value="1"/>
</dbReference>
<keyword evidence="3 5" id="KW-0560">Oxidoreductase</keyword>
<proteinExistence type="predicted"/>
<dbReference type="AlphaFoldDB" id="A0AA41WBA7"/>
<dbReference type="Pfam" id="PF01266">
    <property type="entry name" value="DAO"/>
    <property type="match status" value="1"/>
</dbReference>
<reference evidence="5" key="1">
    <citation type="submission" date="2022-06" db="EMBL/GenBank/DDBJ databases">
        <title>CFH 74404 Thermomicrobiaceae sp.</title>
        <authorList>
            <person name="Ming H."/>
            <person name="Li W.-J."/>
            <person name="Zhao Z."/>
        </authorList>
    </citation>
    <scope>NUCLEOTIDE SEQUENCE</scope>
    <source>
        <strain evidence="5">CFH 74404</strain>
    </source>
</reference>
<dbReference type="GO" id="GO:0050660">
    <property type="term" value="F:flavin adenine dinucleotide binding"/>
    <property type="evidence" value="ECO:0007669"/>
    <property type="project" value="InterPro"/>
</dbReference>
<dbReference type="NCBIfam" id="TIGR02352">
    <property type="entry name" value="thiamin_ThiO"/>
    <property type="match status" value="1"/>
</dbReference>
<feature type="domain" description="FAD dependent oxidoreductase" evidence="4">
    <location>
        <begin position="7"/>
        <end position="352"/>
    </location>
</feature>
<dbReference type="InterPro" id="IPR006076">
    <property type="entry name" value="FAD-dep_OxRdtase"/>
</dbReference>